<evidence type="ECO:0000313" key="3">
    <source>
        <dbReference type="EMBL" id="KAK3796758.1"/>
    </source>
</evidence>
<dbReference type="Gene3D" id="1.25.40.280">
    <property type="entry name" value="alix/aip1 like domains"/>
    <property type="match status" value="1"/>
</dbReference>
<dbReference type="FunFam" id="1.25.40.280:FF:000001">
    <property type="entry name" value="programmed cell death 6-interacting protein-like isoform X1"/>
    <property type="match status" value="1"/>
</dbReference>
<feature type="domain" description="BRO1" evidence="2">
    <location>
        <begin position="3"/>
        <end position="393"/>
    </location>
</feature>
<organism evidence="3 4">
    <name type="scientific">Elysia crispata</name>
    <name type="common">lettuce slug</name>
    <dbReference type="NCBI Taxonomy" id="231223"/>
    <lineage>
        <taxon>Eukaryota</taxon>
        <taxon>Metazoa</taxon>
        <taxon>Spiralia</taxon>
        <taxon>Lophotrochozoa</taxon>
        <taxon>Mollusca</taxon>
        <taxon>Gastropoda</taxon>
        <taxon>Heterobranchia</taxon>
        <taxon>Euthyneura</taxon>
        <taxon>Panpulmonata</taxon>
        <taxon>Sacoglossa</taxon>
        <taxon>Placobranchoidea</taxon>
        <taxon>Plakobranchidae</taxon>
        <taxon>Elysia</taxon>
    </lineage>
</organism>
<dbReference type="SMART" id="SM01041">
    <property type="entry name" value="BRO1"/>
    <property type="match status" value="1"/>
</dbReference>
<name>A0AAE1AZG1_9GAST</name>
<feature type="compositionally biased region" description="Low complexity" evidence="1">
    <location>
        <begin position="734"/>
        <end position="758"/>
    </location>
</feature>
<proteinExistence type="predicted"/>
<dbReference type="PANTHER" id="PTHR23030:SF39">
    <property type="entry name" value="PROGRAMMED CELL DEATH 6-INTERACTING PROTEIN"/>
    <property type="match status" value="1"/>
</dbReference>
<dbReference type="InterPro" id="IPR004328">
    <property type="entry name" value="BRO1_dom"/>
</dbReference>
<feature type="compositionally biased region" description="Low complexity" evidence="1">
    <location>
        <begin position="870"/>
        <end position="902"/>
    </location>
</feature>
<evidence type="ECO:0000256" key="1">
    <source>
        <dbReference type="SAM" id="MobiDB-lite"/>
    </source>
</evidence>
<gene>
    <name evidence="3" type="ORF">RRG08_045765</name>
</gene>
<dbReference type="Gene3D" id="1.20.120.560">
    <property type="entry name" value="alix/aip1 in complex with the ypdl late domain"/>
    <property type="match status" value="1"/>
</dbReference>
<feature type="compositionally biased region" description="Pro residues" evidence="1">
    <location>
        <begin position="903"/>
        <end position="913"/>
    </location>
</feature>
<dbReference type="GO" id="GO:0000281">
    <property type="term" value="P:mitotic cytokinesis"/>
    <property type="evidence" value="ECO:0007669"/>
    <property type="project" value="TreeGrafter"/>
</dbReference>
<keyword evidence="4" id="KW-1185">Reference proteome</keyword>
<feature type="region of interest" description="Disordered" evidence="1">
    <location>
        <begin position="717"/>
        <end position="931"/>
    </location>
</feature>
<dbReference type="Pfam" id="PF03097">
    <property type="entry name" value="BRO1"/>
    <property type="match status" value="1"/>
</dbReference>
<evidence type="ECO:0000313" key="4">
    <source>
        <dbReference type="Proteomes" id="UP001283361"/>
    </source>
</evidence>
<dbReference type="PANTHER" id="PTHR23030">
    <property type="entry name" value="PCD6 INTERACTING PROTEIN-RELATED"/>
    <property type="match status" value="1"/>
</dbReference>
<feature type="compositionally biased region" description="Low complexity" evidence="1">
    <location>
        <begin position="781"/>
        <end position="810"/>
    </location>
</feature>
<dbReference type="EMBL" id="JAWDGP010000847">
    <property type="protein sequence ID" value="KAK3796758.1"/>
    <property type="molecule type" value="Genomic_DNA"/>
</dbReference>
<dbReference type="CDD" id="cd09235">
    <property type="entry name" value="V_Alix"/>
    <property type="match status" value="1"/>
</dbReference>
<sequence>MASFISVPLKKTYEVDLIKPLRTFIQNTFSQANPDDYNQALTDFNKLRNTTVAKSVDKHESALDVLYRYYDQLVAIENKLPIAENQIRVQFKWRDAFDEGSFLGGKRNLAIASGAYEKVCMLFNIASLQTQIAAIQNHESNDGMKLTVKYFQQACGIYGHLKDVVLSHVQQDPTPDLNPDTLSALSAIMLAQAQESIYRKATQDKMKEGTIAKLAYQTSELYADAMKLMQMGSIRDLWPKDWLPTVGMKQAAFHGMAEFYQSCVAQQAKTYGEEIARLQHAQELLNASQSRGGATFNFRQEQGKVQRALDQAKKDNDFIYHDKIPDLKSLPSIGKAVVAKPAPLAQPMSSKFSDLFEKIVPLPVHEALTAFENRKSQIVAMESGRLREATQLINSVLASLNLPAALEDLAGERVPQSLLDKATQIQELGGLAKVDQLMSELPDLLNRNREILTESMKALDDEERSDQQLKEQFKERWSRTGSSALTRPMRDEANKYKSILDTAIQADHIVKEKYNTHKNAIALLSKPKAELESTLPAASAAASLQGSEVVKRLRELIEQVNTIKAERDVIETEIKDAKFDMSAKFFAALAQDGMINEEAISVSELERLYSPLREQVSDSIHRQETVLSQIQNANTEFCTAKSSNQTGAQRETMLKDLAAGFDSFMELKANLEEGTKFYNDLTPLLVRLQTKINDFCFARKTEKDELMADLQKAIANTPSQAPPIAPRYQGGPGQQNAQAAPQQPTTTAAAAAAGTATTDQSRPTPAPRGGAPPRPPPPTNTSAGSAPAPGAAAGGAASAPSAPASTTTPSLPYAMNPGQPGQMQAPYGQPGGGFPAGGASWQAPYPSYPGQGYPTPPMPSGYNPYNPYMGYQQPQQAGYPPQGYAPQHQPGQAPYPQQQGGYPPYPGYPPQQGPPQAGYPYPGYPQQQQYR</sequence>
<dbReference type="GO" id="GO:0005768">
    <property type="term" value="C:endosome"/>
    <property type="evidence" value="ECO:0007669"/>
    <property type="project" value="TreeGrafter"/>
</dbReference>
<reference evidence="3" key="1">
    <citation type="journal article" date="2023" name="G3 (Bethesda)">
        <title>A reference genome for the long-term kleptoplast-retaining sea slug Elysia crispata morphotype clarki.</title>
        <authorList>
            <person name="Eastman K.E."/>
            <person name="Pendleton A.L."/>
            <person name="Shaikh M.A."/>
            <person name="Suttiyut T."/>
            <person name="Ogas R."/>
            <person name="Tomko P."/>
            <person name="Gavelis G."/>
            <person name="Widhalm J.R."/>
            <person name="Wisecaver J.H."/>
        </authorList>
    </citation>
    <scope>NUCLEOTIDE SEQUENCE</scope>
    <source>
        <strain evidence="3">ECLA1</strain>
    </source>
</reference>
<evidence type="ECO:0000259" key="2">
    <source>
        <dbReference type="PROSITE" id="PS51180"/>
    </source>
</evidence>
<dbReference type="Pfam" id="PF13949">
    <property type="entry name" value="ALIX_LYPXL_bnd"/>
    <property type="match status" value="1"/>
</dbReference>
<feature type="compositionally biased region" description="Pro residues" evidence="1">
    <location>
        <begin position="764"/>
        <end position="779"/>
    </location>
</feature>
<dbReference type="Proteomes" id="UP001283361">
    <property type="component" value="Unassembled WGS sequence"/>
</dbReference>
<dbReference type="InterPro" id="IPR025304">
    <property type="entry name" value="ALIX_V_dom"/>
</dbReference>
<dbReference type="AlphaFoldDB" id="A0AAE1AZG1"/>
<feature type="compositionally biased region" description="Low complexity" evidence="1">
    <location>
        <begin position="914"/>
        <end position="931"/>
    </location>
</feature>
<dbReference type="InterPro" id="IPR038499">
    <property type="entry name" value="BRO1_sf"/>
</dbReference>
<dbReference type="PROSITE" id="PS51180">
    <property type="entry name" value="BRO1"/>
    <property type="match status" value="1"/>
</dbReference>
<comment type="caution">
    <text evidence="3">The sequence shown here is derived from an EMBL/GenBank/DDBJ whole genome shotgun (WGS) entry which is preliminary data.</text>
</comment>
<dbReference type="Gene3D" id="1.20.140.50">
    <property type="entry name" value="alix/aip1 like domains"/>
    <property type="match status" value="1"/>
</dbReference>
<dbReference type="CDD" id="cd09240">
    <property type="entry name" value="BRO1_Alix"/>
    <property type="match status" value="1"/>
</dbReference>
<protein>
    <recommendedName>
        <fullName evidence="2">BRO1 domain-containing protein</fullName>
    </recommendedName>
</protein>
<accession>A0AAE1AZG1</accession>